<evidence type="ECO:0000313" key="16">
    <source>
        <dbReference type="EMBL" id="KRL14003.1"/>
    </source>
</evidence>
<reference evidence="16 17" key="1">
    <citation type="journal article" date="2015" name="Genome Announc.">
        <title>Expanding the biotechnology potential of lactobacilli through comparative genomics of 213 strains and associated genera.</title>
        <authorList>
            <person name="Sun Z."/>
            <person name="Harris H.M."/>
            <person name="McCann A."/>
            <person name="Guo C."/>
            <person name="Argimon S."/>
            <person name="Zhang W."/>
            <person name="Yang X."/>
            <person name="Jeffery I.B."/>
            <person name="Cooney J.C."/>
            <person name="Kagawa T.F."/>
            <person name="Liu W."/>
            <person name="Song Y."/>
            <person name="Salvetti E."/>
            <person name="Wrobel A."/>
            <person name="Rasinkangas P."/>
            <person name="Parkhill J."/>
            <person name="Rea M.C."/>
            <person name="O'Sullivan O."/>
            <person name="Ritari J."/>
            <person name="Douillard F.P."/>
            <person name="Paul Ross R."/>
            <person name="Yang R."/>
            <person name="Briner A.E."/>
            <person name="Felis G.E."/>
            <person name="de Vos W.M."/>
            <person name="Barrangou R."/>
            <person name="Klaenhammer T.R."/>
            <person name="Caufield P.W."/>
            <person name="Cui Y."/>
            <person name="Zhang H."/>
            <person name="O'Toole P.W."/>
        </authorList>
    </citation>
    <scope>NUCLEOTIDE SEQUENCE [LARGE SCALE GENOMIC DNA]</scope>
    <source>
        <strain evidence="16 17">DSM 19907</strain>
    </source>
</reference>
<evidence type="ECO:0000313" key="17">
    <source>
        <dbReference type="Proteomes" id="UP000051977"/>
    </source>
</evidence>
<name>A0ABR5PA71_9LACO</name>
<dbReference type="SUPFAM" id="SSF55031">
    <property type="entry name" value="Bacterial exopeptidase dimerisation domain"/>
    <property type="match status" value="1"/>
</dbReference>
<comment type="similarity">
    <text evidence="4">Belongs to the peptidase M20A family.</text>
</comment>
<keyword evidence="13" id="KW-0170">Cobalt</keyword>
<dbReference type="EC" id="3.5.1.18" evidence="5"/>
<keyword evidence="11" id="KW-0220">Diaminopimelate biosynthesis</keyword>
<evidence type="ECO:0000256" key="5">
    <source>
        <dbReference type="ARBA" id="ARBA00011921"/>
    </source>
</evidence>
<dbReference type="InterPro" id="IPR001261">
    <property type="entry name" value="ArgE/DapE_CS"/>
</dbReference>
<dbReference type="PANTHER" id="PTHR43808:SF8">
    <property type="entry name" value="PEPTIDASE M20 DIMERISATION DOMAIN-CONTAINING PROTEIN"/>
    <property type="match status" value="1"/>
</dbReference>
<dbReference type="InterPro" id="IPR010182">
    <property type="entry name" value="ArgE/DapE"/>
</dbReference>
<evidence type="ECO:0000259" key="15">
    <source>
        <dbReference type="Pfam" id="PF07687"/>
    </source>
</evidence>
<proteinExistence type="inferred from homology"/>
<evidence type="ECO:0000256" key="4">
    <source>
        <dbReference type="ARBA" id="ARBA00006247"/>
    </source>
</evidence>
<dbReference type="InterPro" id="IPR002933">
    <property type="entry name" value="Peptidase_M20"/>
</dbReference>
<dbReference type="Gene3D" id="3.30.70.360">
    <property type="match status" value="1"/>
</dbReference>
<comment type="cofactor">
    <cofactor evidence="2">
        <name>Zn(2+)</name>
        <dbReference type="ChEBI" id="CHEBI:29105"/>
    </cofactor>
</comment>
<evidence type="ECO:0000256" key="10">
    <source>
        <dbReference type="ARBA" id="ARBA00022833"/>
    </source>
</evidence>
<keyword evidence="12" id="KW-0457">Lysine biosynthesis</keyword>
<comment type="caution">
    <text evidence="16">The sequence shown here is derived from an EMBL/GenBank/DDBJ whole genome shotgun (WGS) entry which is preliminary data.</text>
</comment>
<sequence>MLSFSHELKYIFEELTGVEKQKQIDILSNLIAIQSVNNHEDQVADYISSLFEPYKSQGVKIERVTYAPHRDSLVVTIGKGEKVLGLSGHEDVVDAGDRQAWNSDPFKATIKDGKLYGRGATDMKSGLAALIVAMIDMLESDSVPGKIKLFATVGEETGEYGAAQLTKEGYVDGISGMLIAEPGNEMSEVGFTSKGVIDYIITSIGKGAHSSQPEKGINAIDHLIDFANEVKPLMAQFNKVDPVLGKLTHVQSLFNGGEQINSVPAKAVIKGNIRTIPEYPNKVVFDALNNLVGKLNQKEGYELSIRYSFPEEAMPGDANSPFIKLIKKVHDQMYDEPLVANGQSGASDGSEFLHAKGDFSIALLGPGNGTAHQSNEYVDVAVYHKSVEFYKQFASAFFE</sequence>
<dbReference type="Pfam" id="PF07687">
    <property type="entry name" value="M20_dimer"/>
    <property type="match status" value="1"/>
</dbReference>
<evidence type="ECO:0000256" key="3">
    <source>
        <dbReference type="ARBA" id="ARBA00005130"/>
    </source>
</evidence>
<evidence type="ECO:0000256" key="7">
    <source>
        <dbReference type="ARBA" id="ARBA00022605"/>
    </source>
</evidence>
<protein>
    <recommendedName>
        <fullName evidence="6">Probable succinyl-diaminopimelate desuccinylase</fullName>
        <ecNumber evidence="5">3.5.1.18</ecNumber>
    </recommendedName>
</protein>
<accession>A0ABR5PA71</accession>
<evidence type="ECO:0000256" key="13">
    <source>
        <dbReference type="ARBA" id="ARBA00023285"/>
    </source>
</evidence>
<keyword evidence="9" id="KW-0378">Hydrolase</keyword>
<evidence type="ECO:0000256" key="8">
    <source>
        <dbReference type="ARBA" id="ARBA00022723"/>
    </source>
</evidence>
<evidence type="ECO:0000256" key="14">
    <source>
        <dbReference type="ARBA" id="ARBA00051301"/>
    </source>
</evidence>
<dbReference type="NCBIfam" id="TIGR01910">
    <property type="entry name" value="DapE-ArgE"/>
    <property type="match status" value="1"/>
</dbReference>
<dbReference type="Proteomes" id="UP000051977">
    <property type="component" value="Unassembled WGS sequence"/>
</dbReference>
<dbReference type="PROSITE" id="PS00758">
    <property type="entry name" value="ARGE_DAPE_CPG2_1"/>
    <property type="match status" value="1"/>
</dbReference>
<comment type="cofactor">
    <cofactor evidence="1">
        <name>Co(2+)</name>
        <dbReference type="ChEBI" id="CHEBI:48828"/>
    </cofactor>
</comment>
<organism evidence="16 17">
    <name type="scientific">Lentilactobacillus rapi DSM 19907 = JCM 15042</name>
    <dbReference type="NCBI Taxonomy" id="1423795"/>
    <lineage>
        <taxon>Bacteria</taxon>
        <taxon>Bacillati</taxon>
        <taxon>Bacillota</taxon>
        <taxon>Bacilli</taxon>
        <taxon>Lactobacillales</taxon>
        <taxon>Lactobacillaceae</taxon>
        <taxon>Lentilactobacillus</taxon>
    </lineage>
</organism>
<dbReference type="PANTHER" id="PTHR43808">
    <property type="entry name" value="ACETYLORNITHINE DEACETYLASE"/>
    <property type="match status" value="1"/>
</dbReference>
<comment type="catalytic activity">
    <reaction evidence="14">
        <text>N-succinyl-(2S,6S)-2,6-diaminopimelate + H2O = (2S,6S)-2,6-diaminopimelate + succinate</text>
        <dbReference type="Rhea" id="RHEA:22608"/>
        <dbReference type="ChEBI" id="CHEBI:15377"/>
        <dbReference type="ChEBI" id="CHEBI:30031"/>
        <dbReference type="ChEBI" id="CHEBI:57609"/>
        <dbReference type="ChEBI" id="CHEBI:58087"/>
        <dbReference type="EC" id="3.5.1.18"/>
    </reaction>
</comment>
<feature type="domain" description="Peptidase M20 dimerisation" evidence="15">
    <location>
        <begin position="193"/>
        <end position="296"/>
    </location>
</feature>
<evidence type="ECO:0000256" key="6">
    <source>
        <dbReference type="ARBA" id="ARBA00016853"/>
    </source>
</evidence>
<dbReference type="InterPro" id="IPR011650">
    <property type="entry name" value="Peptidase_M20_dimer"/>
</dbReference>
<dbReference type="CDD" id="cd08659">
    <property type="entry name" value="M20_ArgE_DapE-like"/>
    <property type="match status" value="1"/>
</dbReference>
<comment type="pathway">
    <text evidence="3">Amino-acid biosynthesis; L-lysine biosynthesis via DAP pathway; LL-2,6-diaminopimelate from (S)-tetrahydrodipicolinate (succinylase route): step 3/3.</text>
</comment>
<dbReference type="InterPro" id="IPR036264">
    <property type="entry name" value="Bact_exopeptidase_dim_dom"/>
</dbReference>
<dbReference type="NCBIfam" id="NF006365">
    <property type="entry name" value="PRK08588.1"/>
    <property type="match status" value="1"/>
</dbReference>
<keyword evidence="17" id="KW-1185">Reference proteome</keyword>
<evidence type="ECO:0000256" key="12">
    <source>
        <dbReference type="ARBA" id="ARBA00023154"/>
    </source>
</evidence>
<dbReference type="EMBL" id="AZEI01000084">
    <property type="protein sequence ID" value="KRL14003.1"/>
    <property type="molecule type" value="Genomic_DNA"/>
</dbReference>
<keyword evidence="8" id="KW-0479">Metal-binding</keyword>
<dbReference type="Gene3D" id="3.40.630.10">
    <property type="entry name" value="Zn peptidases"/>
    <property type="match status" value="2"/>
</dbReference>
<evidence type="ECO:0000256" key="9">
    <source>
        <dbReference type="ARBA" id="ARBA00022801"/>
    </source>
</evidence>
<keyword evidence="7" id="KW-0028">Amino-acid biosynthesis</keyword>
<gene>
    <name evidence="16" type="ORF">FD12_GL001237</name>
</gene>
<evidence type="ECO:0000256" key="2">
    <source>
        <dbReference type="ARBA" id="ARBA00001947"/>
    </source>
</evidence>
<keyword evidence="10" id="KW-0862">Zinc</keyword>
<dbReference type="SUPFAM" id="SSF53187">
    <property type="entry name" value="Zn-dependent exopeptidases"/>
    <property type="match status" value="1"/>
</dbReference>
<dbReference type="InterPro" id="IPR050072">
    <property type="entry name" value="Peptidase_M20A"/>
</dbReference>
<dbReference type="Pfam" id="PF01546">
    <property type="entry name" value="Peptidase_M20"/>
    <property type="match status" value="1"/>
</dbReference>
<evidence type="ECO:0000256" key="11">
    <source>
        <dbReference type="ARBA" id="ARBA00022915"/>
    </source>
</evidence>
<evidence type="ECO:0000256" key="1">
    <source>
        <dbReference type="ARBA" id="ARBA00001941"/>
    </source>
</evidence>